<dbReference type="EMBL" id="CM043018">
    <property type="protein sequence ID" value="KAI4464052.1"/>
    <property type="molecule type" value="Genomic_DNA"/>
</dbReference>
<accession>A0ACB9TB86</accession>
<sequence>MNKFADYFVICGLDYSSGLEPDRFAEDNLHSSPLERSYTGKVLAHYPENVPNNPFDASAVCMLCLPSGLRFRTQKHSVTQVPTFHSFVITREDGKRCYGFSLVFYEEVRNRDICNAMQTLQAMYVTELSSGIKMKVIQTQTPQSRSLPRHFKLSTPGPGGVLTYYDISKDRLFVSKSIGIVCQVAYVQAAKIFLENLYKCVPKRTSTPGLSLESYIFNLLYEVELPAPGKSIMIHLPPSDPKLPLVNTILQCPSAVLELPHLDFSLKLMFLWLGVDVVIQLFTCLLLENQVLLRSTDCQRLMVVAEGITSLLFPFSWPHVYVPILPASLHHFLDAPVPFVMGKFLYNIIAGMLVYFLLPGLYASIENIKVASEATLCYIDIDKCKVQLPEEIPAFPNLGGFTDELNGALDKYGVHIPNTDNCRNNQDIMSRSCTLPGRPQNRRKLSIHDTLDSDRPPSPPGSARSEALQRIADIVRRTGVALDQNEVIQPTDSYMEDLRFNNSIREIFLNRFVHMFQSYENFVIFPNQDREDWLNNRDTMQNFDKASFLSDQPDNHRLFLWRFLESQMFTTFIDNKILSIWGEIDNNLVIFDTRIKLLKQRYGGENLIRSHCYEPCTTAHDSQKLLDRRLTNPDFESPIPKELLDNLPTPSRIFPLLDVEVLNKTPVVNKGSIPRANAGKKTSYLSRSFSLSIEKAADKESNADMSPALLAQANWTFVEKLLKDCKIKTKRMLLAKLGSEGVTLSSNSGSDNSGSVEESTLVASLCDFLERVWSHGLQRKRGKSALWSHLIMYQEYHQPVKKLDNQHLSPAEISRLALRLENWSGASSIENKNMKTDLPPLPESLLFDITNVQTMSDVKTGIGMARAWIRLALEKKHLSKHLRTLLSDQNILKSLYKRAAFLRCEEEKEQFLYHLLSLNAVDYFCFTSTYPMTVINYRIVIVPTKKGTITSANVWIVLSGTVSETKKLPVPKNALNFEIKHKNLGVLTTLRIGHDNTGMSAKWMVEYVLVRNEVTGHIYNFPCGRWLGRGVDDGSTERLLVGTLLLQKVEGDESSYTGSLGKKNNIRSQSPGPPRTEIKPSQIQHMLGDCVNNIVKWHYRRSSERNTTLTALLCGDTGLVKCLELVFLLGFRSARLFVFNHYLWDYFVRVKEQFEFDLLEETSGNRSVSIERNHQETVAVWRCYCHLVDEIQFASKALGKDGKFQLFICLSVRSSIMNNTFSLQQLEELLNSTKNNKIYFKDFDLSLYTISFLLETNNEQIIIAYVNKQLKSSQDNGDVYTLLLKVLSTISNEILSENILFWMQQIATRTKTLAKAQRYLVLSKLIELGAGNQDFNKLMLSTILFQLIEECLSVDVECVYIGNVLNCLIMCLEHYASSCGSKKTNIESYLIKYLVSKTINSNVVKIAALCFQKLQKVGSPGLDSINYKNNWKIAFERLCVTLDVLYDNFFDDIDEFYRYEKLPVSAFILEEFPKVVSATEVLYLLENRLTHICTFLKGMLENEYCCVKPIHPEYLLDIITRVLSLHVCLNKSDSETAFHFAVLLIKNQISILYLLRSLIGVLRLNILQFSTAISKLLIDSLTRTQNCNCFKHINEYKEVLYKIFDYWIGTLKNCFSPNGHEKLLILIASEIAPITTNLSLNISSGSNNTSKKNKKKAMDAKIIANSNKTVAIEDLKYPLKGKEVICYQALCSLITLFENVDVSVTQNTLTILYTTLTQAIFSLNTGRKIFPYITNKIKLKLFESVLALLEYSNIPPQSISLTINLLKTGENDEDKSVSIVCTKGLNLLEKICQPVCPSLYFSNKDNIISSHNESSNAELTATDIENGNINGQPRVTQITEKLNVTNDSLENNSFEADVDEVLVSNVELTQTLVQDQTIESEETPTLNTNDVSAATPEKIQEPVFIYSNKFDMISDVEEPIIEPAQKKLKVDTAEGVDINAMLSSFVDEVAPNIEEATTHE</sequence>
<dbReference type="Proteomes" id="UP001056778">
    <property type="component" value="Chromosome 4"/>
</dbReference>
<protein>
    <submittedName>
        <fullName evidence="1">C-myc promoter binding protein</fullName>
    </submittedName>
</protein>
<name>A0ACB9TB86_HOLOL</name>
<organism evidence="1 2">
    <name type="scientific">Holotrichia oblita</name>
    <name type="common">Chafer beetle</name>
    <dbReference type="NCBI Taxonomy" id="644536"/>
    <lineage>
        <taxon>Eukaryota</taxon>
        <taxon>Metazoa</taxon>
        <taxon>Ecdysozoa</taxon>
        <taxon>Arthropoda</taxon>
        <taxon>Hexapoda</taxon>
        <taxon>Insecta</taxon>
        <taxon>Pterygota</taxon>
        <taxon>Neoptera</taxon>
        <taxon>Endopterygota</taxon>
        <taxon>Coleoptera</taxon>
        <taxon>Polyphaga</taxon>
        <taxon>Scarabaeiformia</taxon>
        <taxon>Scarabaeidae</taxon>
        <taxon>Melolonthinae</taxon>
        <taxon>Holotrichia</taxon>
    </lineage>
</organism>
<comment type="caution">
    <text evidence="1">The sequence shown here is derived from an EMBL/GenBank/DDBJ whole genome shotgun (WGS) entry which is preliminary data.</text>
</comment>
<keyword evidence="2" id="KW-1185">Reference proteome</keyword>
<proteinExistence type="predicted"/>
<gene>
    <name evidence="1" type="ORF">MML48_4g00007405</name>
</gene>
<evidence type="ECO:0000313" key="1">
    <source>
        <dbReference type="EMBL" id="KAI4464052.1"/>
    </source>
</evidence>
<reference evidence="1" key="1">
    <citation type="submission" date="2022-04" db="EMBL/GenBank/DDBJ databases">
        <title>Chromosome-scale genome assembly of Holotrichia oblita Faldermann.</title>
        <authorList>
            <person name="Rongchong L."/>
        </authorList>
    </citation>
    <scope>NUCLEOTIDE SEQUENCE</scope>
    <source>
        <strain evidence="1">81SQS9</strain>
    </source>
</reference>
<evidence type="ECO:0000313" key="2">
    <source>
        <dbReference type="Proteomes" id="UP001056778"/>
    </source>
</evidence>